<dbReference type="VEuPathDB" id="FungiDB:BCV72DRAFT_237336"/>
<evidence type="ECO:0000256" key="3">
    <source>
        <dbReference type="ARBA" id="ARBA00022884"/>
    </source>
</evidence>
<name>A0A1X0RP75_RHIZD</name>
<evidence type="ECO:0008006" key="12">
    <source>
        <dbReference type="Google" id="ProtNLM"/>
    </source>
</evidence>
<dbReference type="SMART" id="SM00443">
    <property type="entry name" value="G_patch"/>
    <property type="match status" value="1"/>
</dbReference>
<organism evidence="10 11">
    <name type="scientific">Rhizopus microsporus</name>
    <dbReference type="NCBI Taxonomy" id="58291"/>
    <lineage>
        <taxon>Eukaryota</taxon>
        <taxon>Fungi</taxon>
        <taxon>Fungi incertae sedis</taxon>
        <taxon>Mucoromycota</taxon>
        <taxon>Mucoromycotina</taxon>
        <taxon>Mucoromycetes</taxon>
        <taxon>Mucorales</taxon>
        <taxon>Mucorineae</taxon>
        <taxon>Rhizopodaceae</taxon>
        <taxon>Rhizopus</taxon>
    </lineage>
</organism>
<evidence type="ECO:0000256" key="2">
    <source>
        <dbReference type="ARBA" id="ARBA00022664"/>
    </source>
</evidence>
<dbReference type="Gene3D" id="3.30.70.330">
    <property type="match status" value="1"/>
</dbReference>
<accession>A0A1X0RP75</accession>
<evidence type="ECO:0000256" key="4">
    <source>
        <dbReference type="ARBA" id="ARBA00023187"/>
    </source>
</evidence>
<dbReference type="Pfam" id="PF01585">
    <property type="entry name" value="G-patch"/>
    <property type="match status" value="1"/>
</dbReference>
<evidence type="ECO:0000256" key="7">
    <source>
        <dbReference type="SAM" id="MobiDB-lite"/>
    </source>
</evidence>
<dbReference type="InterPro" id="IPR003954">
    <property type="entry name" value="RRM_euk-type"/>
</dbReference>
<dbReference type="FunFam" id="3.30.70.330:FF:000079">
    <property type="entry name" value="Putative splicing factor 45"/>
    <property type="match status" value="1"/>
</dbReference>
<feature type="region of interest" description="Disordered" evidence="7">
    <location>
        <begin position="1"/>
        <end position="74"/>
    </location>
</feature>
<feature type="compositionally biased region" description="Basic residues" evidence="7">
    <location>
        <begin position="174"/>
        <end position="184"/>
    </location>
</feature>
<dbReference type="SMART" id="SM00361">
    <property type="entry name" value="RRM_1"/>
    <property type="match status" value="1"/>
</dbReference>
<reference evidence="10 11" key="1">
    <citation type="journal article" date="2016" name="Proc. Natl. Acad. Sci. U.S.A.">
        <title>Lipid metabolic changes in an early divergent fungus govern the establishment of a mutualistic symbiosis with endobacteria.</title>
        <authorList>
            <person name="Lastovetsky O.A."/>
            <person name="Gaspar M.L."/>
            <person name="Mondo S.J."/>
            <person name="LaButti K.M."/>
            <person name="Sandor L."/>
            <person name="Grigoriev I.V."/>
            <person name="Henry S.A."/>
            <person name="Pawlowska T.E."/>
        </authorList>
    </citation>
    <scope>NUCLEOTIDE SEQUENCE [LARGE SCALE GENOMIC DNA]</scope>
    <source>
        <strain evidence="10 11">ATCC 11559</strain>
    </source>
</reference>
<feature type="compositionally biased region" description="Basic and acidic residues" evidence="7">
    <location>
        <begin position="201"/>
        <end position="233"/>
    </location>
</feature>
<dbReference type="EMBL" id="KV921518">
    <property type="protein sequence ID" value="ORE13688.1"/>
    <property type="molecule type" value="Genomic_DNA"/>
</dbReference>
<evidence type="ECO:0000256" key="1">
    <source>
        <dbReference type="ARBA" id="ARBA00004123"/>
    </source>
</evidence>
<dbReference type="PROSITE" id="PS50102">
    <property type="entry name" value="RRM"/>
    <property type="match status" value="1"/>
</dbReference>
<keyword evidence="3 6" id="KW-0694">RNA-binding</keyword>
<dbReference type="OMA" id="GPMSEVI"/>
<feature type="compositionally biased region" description="Basic and acidic residues" evidence="7">
    <location>
        <begin position="13"/>
        <end position="25"/>
    </location>
</feature>
<dbReference type="InterPro" id="IPR000504">
    <property type="entry name" value="RRM_dom"/>
</dbReference>
<feature type="region of interest" description="Disordered" evidence="7">
    <location>
        <begin position="164"/>
        <end position="305"/>
    </location>
</feature>
<dbReference type="AlphaFoldDB" id="A0A1X0RP75"/>
<evidence type="ECO:0000259" key="9">
    <source>
        <dbReference type="PROSITE" id="PS50174"/>
    </source>
</evidence>
<evidence type="ECO:0000313" key="11">
    <source>
        <dbReference type="Proteomes" id="UP000242381"/>
    </source>
</evidence>
<gene>
    <name evidence="10" type="ORF">BCV71DRAFT_251690</name>
</gene>
<dbReference type="SUPFAM" id="SSF54928">
    <property type="entry name" value="RNA-binding domain, RBD"/>
    <property type="match status" value="1"/>
</dbReference>
<evidence type="ECO:0000256" key="5">
    <source>
        <dbReference type="ARBA" id="ARBA00023242"/>
    </source>
</evidence>
<dbReference type="InterPro" id="IPR040052">
    <property type="entry name" value="RBM17"/>
</dbReference>
<dbReference type="InterPro" id="IPR000467">
    <property type="entry name" value="G_patch_dom"/>
</dbReference>
<evidence type="ECO:0000313" key="10">
    <source>
        <dbReference type="EMBL" id="ORE13688.1"/>
    </source>
</evidence>
<proteinExistence type="predicted"/>
<dbReference type="SMART" id="SM00360">
    <property type="entry name" value="RRM"/>
    <property type="match status" value="1"/>
</dbReference>
<dbReference type="PANTHER" id="PTHR13288:SF8">
    <property type="entry name" value="SPLICING FACTOR 45"/>
    <property type="match status" value="1"/>
</dbReference>
<dbReference type="InterPro" id="IPR034653">
    <property type="entry name" value="SPF45_RRM"/>
</dbReference>
<feature type="domain" description="G-patch" evidence="9">
    <location>
        <begin position="353"/>
        <end position="399"/>
    </location>
</feature>
<dbReference type="PROSITE" id="PS50174">
    <property type="entry name" value="G_PATCH"/>
    <property type="match status" value="1"/>
</dbReference>
<dbReference type="CDD" id="cd12647">
    <property type="entry name" value="RRM_UHM_SPF45"/>
    <property type="match status" value="1"/>
</dbReference>
<dbReference type="InterPro" id="IPR012677">
    <property type="entry name" value="Nucleotide-bd_a/b_plait_sf"/>
</dbReference>
<sequence>MSFSLYGSLPPSKTEKKGEATKQRQDAPSSSLHSLYSSLPPPETNRFSTSSSSSAATTVTAVNTSNTEAPTAPIVPAPVVPVTAHPTPQGWSAINKFRPVLRRPTIQAKPKINRSVIPAGATIVSVETVNKEKTDKALDNAAVQQETKAASTIDLGAIPLLSTPDDVNGFRSIQKPKKKGKKKNMINNQPQPIVFNMLEDYDPHRPNDYEQYKEERKDLRERQKRQRDWEKKQAQRSTLSLSRSRSRSRSPSYARSYSRSRSRSRSKSRTPSPTPGSQVPKYHGTNSSVYNQPSVPPPSTSPAKIDLNETAEDAYKRRLMLSQQQQQQQMHREPQSPIELPQSKSDITRLATAQNIARKVLAKYGWQEGQGLGKEGEGIKEALQVKPIGHGNGVIIDSSTQKAANIPGKKEVKDKVTRTVLLTNMVGPGEVDDMLQEETAEECSKYGKVERCLIFEVPRGKVPDDKAVRIFVKFTEIEAAKRAVQDLNGRYFGGRIVSATFYDTRRFDKLDLAPSKEELMALSQTE</sequence>
<dbReference type="GO" id="GO:0003723">
    <property type="term" value="F:RNA binding"/>
    <property type="evidence" value="ECO:0007669"/>
    <property type="project" value="UniProtKB-UniRule"/>
</dbReference>
<dbReference type="GO" id="GO:0045292">
    <property type="term" value="P:mRNA cis splicing, via spliceosome"/>
    <property type="evidence" value="ECO:0007669"/>
    <property type="project" value="InterPro"/>
</dbReference>
<evidence type="ECO:0000259" key="8">
    <source>
        <dbReference type="PROSITE" id="PS50102"/>
    </source>
</evidence>
<feature type="compositionally biased region" description="Polar residues" evidence="7">
    <location>
        <begin position="284"/>
        <end position="293"/>
    </location>
</feature>
<dbReference type="InterPro" id="IPR035979">
    <property type="entry name" value="RBD_domain_sf"/>
</dbReference>
<feature type="compositionally biased region" description="Low complexity" evidence="7">
    <location>
        <begin position="48"/>
        <end position="72"/>
    </location>
</feature>
<keyword evidence="2" id="KW-0507">mRNA processing</keyword>
<comment type="subcellular location">
    <subcellularLocation>
        <location evidence="1">Nucleus</location>
    </subcellularLocation>
</comment>
<keyword evidence="4" id="KW-0508">mRNA splicing</keyword>
<dbReference type="PANTHER" id="PTHR13288">
    <property type="entry name" value="SPLICING FACTOR 45 SPF45"/>
    <property type="match status" value="1"/>
</dbReference>
<protein>
    <recommendedName>
        <fullName evidence="12">G-patch domain-containing protein</fullName>
    </recommendedName>
</protein>
<feature type="compositionally biased region" description="Low complexity" evidence="7">
    <location>
        <begin position="236"/>
        <end position="257"/>
    </location>
</feature>
<dbReference type="Proteomes" id="UP000242381">
    <property type="component" value="Unassembled WGS sequence"/>
</dbReference>
<feature type="compositionally biased region" description="Basic residues" evidence="7">
    <location>
        <begin position="258"/>
        <end position="268"/>
    </location>
</feature>
<dbReference type="GO" id="GO:0071011">
    <property type="term" value="C:precatalytic spliceosome"/>
    <property type="evidence" value="ECO:0007669"/>
    <property type="project" value="TreeGrafter"/>
</dbReference>
<evidence type="ECO:0000256" key="6">
    <source>
        <dbReference type="PROSITE-ProRule" id="PRU00176"/>
    </source>
</evidence>
<keyword evidence="5" id="KW-0539">Nucleus</keyword>
<feature type="domain" description="RRM" evidence="8">
    <location>
        <begin position="418"/>
        <end position="504"/>
    </location>
</feature>
<feature type="region of interest" description="Disordered" evidence="7">
    <location>
        <begin position="320"/>
        <end position="340"/>
    </location>
</feature>
<dbReference type="Pfam" id="PF00076">
    <property type="entry name" value="RRM_1"/>
    <property type="match status" value="1"/>
</dbReference>
<feature type="compositionally biased region" description="Low complexity" evidence="7">
    <location>
        <begin position="28"/>
        <end position="38"/>
    </location>
</feature>